<dbReference type="AlphaFoldDB" id="A0A7S4AR36"/>
<evidence type="ECO:0008006" key="3">
    <source>
        <dbReference type="Google" id="ProtNLM"/>
    </source>
</evidence>
<protein>
    <recommendedName>
        <fullName evidence="3">Secreted protein</fullName>
    </recommendedName>
</protein>
<sequence length="124" mass="13494">MASLLLVLVWRLVAQLLGWQRTRHWMILLMEGLNSRLTTKHGGVAVGVVLGAVGRAIALKAMAASWECTVVRVGVVRDGLVGRCFVLLLQEERRLLEEHQQGLDSRLTAKQGVFAVLGGGRAIA</sequence>
<name>A0A7S4AR36_9STRA</name>
<feature type="signal peptide" evidence="1">
    <location>
        <begin position="1"/>
        <end position="18"/>
    </location>
</feature>
<feature type="chain" id="PRO_5030555766" description="Secreted protein" evidence="1">
    <location>
        <begin position="19"/>
        <end position="124"/>
    </location>
</feature>
<gene>
    <name evidence="2" type="ORF">PAUS00366_LOCUS16882</name>
</gene>
<accession>A0A7S4AR36</accession>
<organism evidence="2">
    <name type="scientific">Pseudo-nitzschia australis</name>
    <dbReference type="NCBI Taxonomy" id="44445"/>
    <lineage>
        <taxon>Eukaryota</taxon>
        <taxon>Sar</taxon>
        <taxon>Stramenopiles</taxon>
        <taxon>Ochrophyta</taxon>
        <taxon>Bacillariophyta</taxon>
        <taxon>Bacillariophyceae</taxon>
        <taxon>Bacillariophycidae</taxon>
        <taxon>Bacillariales</taxon>
        <taxon>Bacillariaceae</taxon>
        <taxon>Pseudo-nitzschia</taxon>
    </lineage>
</organism>
<reference evidence="2" key="1">
    <citation type="submission" date="2021-01" db="EMBL/GenBank/DDBJ databases">
        <authorList>
            <person name="Corre E."/>
            <person name="Pelletier E."/>
            <person name="Niang G."/>
            <person name="Scheremetjew M."/>
            <person name="Finn R."/>
            <person name="Kale V."/>
            <person name="Holt S."/>
            <person name="Cochrane G."/>
            <person name="Meng A."/>
            <person name="Brown T."/>
            <person name="Cohen L."/>
        </authorList>
    </citation>
    <scope>NUCLEOTIDE SEQUENCE</scope>
    <source>
        <strain evidence="2">10249 10 AB</strain>
    </source>
</reference>
<evidence type="ECO:0000256" key="1">
    <source>
        <dbReference type="SAM" id="SignalP"/>
    </source>
</evidence>
<keyword evidence="1" id="KW-0732">Signal</keyword>
<dbReference type="EMBL" id="HBIX01024406">
    <property type="protein sequence ID" value="CAE0724126.1"/>
    <property type="molecule type" value="Transcribed_RNA"/>
</dbReference>
<proteinExistence type="predicted"/>
<evidence type="ECO:0000313" key="2">
    <source>
        <dbReference type="EMBL" id="CAE0724126.1"/>
    </source>
</evidence>